<evidence type="ECO:0000313" key="2">
    <source>
        <dbReference type="EMBL" id="KAF0713152.1"/>
    </source>
</evidence>
<reference evidence="2 3" key="1">
    <citation type="submission" date="2019-06" db="EMBL/GenBank/DDBJ databases">
        <title>Genomics analysis of Aphanomyces spp. identifies a new class of oomycete effector associated with host adaptation.</title>
        <authorList>
            <person name="Gaulin E."/>
        </authorList>
    </citation>
    <scope>NUCLEOTIDE SEQUENCE [LARGE SCALE GENOMIC DNA]</scope>
    <source>
        <strain evidence="2 3">E</strain>
    </source>
</reference>
<evidence type="ECO:0000313" key="3">
    <source>
        <dbReference type="Proteomes" id="UP000469452"/>
    </source>
</evidence>
<dbReference type="EMBL" id="VJMI01017614">
    <property type="protein sequence ID" value="KAF0713152.1"/>
    <property type="molecule type" value="Genomic_DNA"/>
</dbReference>
<organism evidence="2 3">
    <name type="scientific">Aphanomyces astaci</name>
    <name type="common">Crayfish plague agent</name>
    <dbReference type="NCBI Taxonomy" id="112090"/>
    <lineage>
        <taxon>Eukaryota</taxon>
        <taxon>Sar</taxon>
        <taxon>Stramenopiles</taxon>
        <taxon>Oomycota</taxon>
        <taxon>Saprolegniomycetes</taxon>
        <taxon>Saprolegniales</taxon>
        <taxon>Verrucalvaceae</taxon>
        <taxon>Aphanomyces</taxon>
    </lineage>
</organism>
<accession>A0A6A4ZMX5</accession>
<proteinExistence type="predicted"/>
<name>A0A6A4ZMX5_APHAT</name>
<feature type="compositionally biased region" description="Basic and acidic residues" evidence="1">
    <location>
        <begin position="18"/>
        <end position="30"/>
    </location>
</feature>
<gene>
    <name evidence="2" type="ORF">AaE_011853</name>
</gene>
<protein>
    <submittedName>
        <fullName evidence="2">Uncharacterized protein</fullName>
    </submittedName>
</protein>
<dbReference type="AlphaFoldDB" id="A0A6A4ZMX5"/>
<sequence length="127" mass="14675">MAGCQLQRPQRPTLGLQREQEKLQRVDPEVHTAPQGNDHREGRPMTASEPPLWYMARANLSNDPHYRFEQVQEIRSLLSKVLSDTFTQQFKDAFGEAQPVHLLWATIEQYYEESNVNTVKTLVGQLI</sequence>
<evidence type="ECO:0000256" key="1">
    <source>
        <dbReference type="SAM" id="MobiDB-lite"/>
    </source>
</evidence>
<feature type="region of interest" description="Disordered" evidence="1">
    <location>
        <begin position="1"/>
        <end position="47"/>
    </location>
</feature>
<dbReference type="Proteomes" id="UP000469452">
    <property type="component" value="Unassembled WGS sequence"/>
</dbReference>
<comment type="caution">
    <text evidence="2">The sequence shown here is derived from an EMBL/GenBank/DDBJ whole genome shotgun (WGS) entry which is preliminary data.</text>
</comment>